<evidence type="ECO:0000313" key="3">
    <source>
        <dbReference type="Proteomes" id="UP000041254"/>
    </source>
</evidence>
<dbReference type="SUPFAM" id="SSF49265">
    <property type="entry name" value="Fibronectin type III"/>
    <property type="match status" value="1"/>
</dbReference>
<protein>
    <recommendedName>
        <fullName evidence="4">Fibronectin type-III domain-containing protein</fullName>
    </recommendedName>
</protein>
<keyword evidence="1" id="KW-0732">Signal</keyword>
<accession>A0A0G4GIR9</accession>
<dbReference type="Proteomes" id="UP000041254">
    <property type="component" value="Unassembled WGS sequence"/>
</dbReference>
<dbReference type="VEuPathDB" id="CryptoDB:Vbra_17846"/>
<feature type="signal peptide" evidence="1">
    <location>
        <begin position="1"/>
        <end position="19"/>
    </location>
</feature>
<evidence type="ECO:0000256" key="1">
    <source>
        <dbReference type="SAM" id="SignalP"/>
    </source>
</evidence>
<evidence type="ECO:0008006" key="4">
    <source>
        <dbReference type="Google" id="ProtNLM"/>
    </source>
</evidence>
<gene>
    <name evidence="2" type="ORF">Vbra_17846</name>
</gene>
<dbReference type="OMA" id="WAICEDY"/>
<dbReference type="EMBL" id="CDMY01000677">
    <property type="protein sequence ID" value="CEM29595.1"/>
    <property type="molecule type" value="Genomic_DNA"/>
</dbReference>
<reference evidence="2 3" key="1">
    <citation type="submission" date="2014-11" db="EMBL/GenBank/DDBJ databases">
        <authorList>
            <person name="Zhu J."/>
            <person name="Qi W."/>
            <person name="Song R."/>
        </authorList>
    </citation>
    <scope>NUCLEOTIDE SEQUENCE [LARGE SCALE GENOMIC DNA]</scope>
</reference>
<proteinExistence type="predicted"/>
<sequence length="423" mass="47608">MRLLFLAFILSCTRTIASGLISTAPSIPQVTATCAQVEFQYRGDRDSLTNTYLPPSRLHIYARAIGKGIPPDAWVQWGAAGAITPVPNKNGFFRTLLRGLPPGTEFAVKLTADDDPVTQRFSPPSKAVKTLEEALNPPPSHTVKVHRTDPRLNKQRVHPTGAQSVCVDVHWHHPHLPSDFSNSPFDTFFTVSAKYRDEPPWAICEDYRAEDYTIKRNCGHPVYSSLQYYHPWRPASAYHTVCGLRDGHNITFEVATYNCDGPGPLTEMTAPLPPKAPDVVRRIHVRDRTIYLDWVPQHSPWISGYAIYLGLSGMDAMKLLCYVPLHEGGSVDLPLIPLDMKKTLVIQDRLPLGWDACNDTRTIKQQQEIGVSARLIYGSESPLSRAPLNGWIVDEDKLRMKQRKNRGEWRCWRHIPPPTPLNS</sequence>
<dbReference type="InterPro" id="IPR036116">
    <property type="entry name" value="FN3_sf"/>
</dbReference>
<keyword evidence="3" id="KW-1185">Reference proteome</keyword>
<organism evidence="2 3">
    <name type="scientific">Vitrella brassicaformis (strain CCMP3155)</name>
    <dbReference type="NCBI Taxonomy" id="1169540"/>
    <lineage>
        <taxon>Eukaryota</taxon>
        <taxon>Sar</taxon>
        <taxon>Alveolata</taxon>
        <taxon>Colpodellida</taxon>
        <taxon>Vitrellaceae</taxon>
        <taxon>Vitrella</taxon>
    </lineage>
</organism>
<evidence type="ECO:0000313" key="2">
    <source>
        <dbReference type="EMBL" id="CEM29595.1"/>
    </source>
</evidence>
<dbReference type="AlphaFoldDB" id="A0A0G4GIR9"/>
<dbReference type="OrthoDB" id="407856at2759"/>
<dbReference type="InParanoid" id="A0A0G4GIR9"/>
<name>A0A0G4GIR9_VITBC</name>
<feature type="chain" id="PRO_5005190066" description="Fibronectin type-III domain-containing protein" evidence="1">
    <location>
        <begin position="20"/>
        <end position="423"/>
    </location>
</feature>